<dbReference type="InterPro" id="IPR051311">
    <property type="entry name" value="DedA_domain"/>
</dbReference>
<dbReference type="Pfam" id="PF09335">
    <property type="entry name" value="VTT_dom"/>
    <property type="match status" value="1"/>
</dbReference>
<organism evidence="3 4">
    <name type="scientific">Neorhizobium lilium</name>
    <dbReference type="NCBI Taxonomy" id="2503024"/>
    <lineage>
        <taxon>Bacteria</taxon>
        <taxon>Pseudomonadati</taxon>
        <taxon>Pseudomonadota</taxon>
        <taxon>Alphaproteobacteria</taxon>
        <taxon>Hyphomicrobiales</taxon>
        <taxon>Rhizobiaceae</taxon>
        <taxon>Rhizobium/Agrobacterium group</taxon>
        <taxon>Neorhizobium</taxon>
    </lineage>
</organism>
<feature type="transmembrane region" description="Helical" evidence="1">
    <location>
        <begin position="123"/>
        <end position="146"/>
    </location>
</feature>
<name>A0A3S3VJH9_9HYPH</name>
<feature type="transmembrane region" description="Helical" evidence="1">
    <location>
        <begin position="158"/>
        <end position="180"/>
    </location>
</feature>
<proteinExistence type="predicted"/>
<protein>
    <submittedName>
        <fullName evidence="3">DedA family protein</fullName>
    </submittedName>
</protein>
<keyword evidence="1" id="KW-0472">Membrane</keyword>
<accession>A0A3S3VJH9</accession>
<evidence type="ECO:0000259" key="2">
    <source>
        <dbReference type="Pfam" id="PF09335"/>
    </source>
</evidence>
<evidence type="ECO:0000313" key="4">
    <source>
        <dbReference type="Proteomes" id="UP000287687"/>
    </source>
</evidence>
<comment type="caution">
    <text evidence="3">The sequence shown here is derived from an EMBL/GenBank/DDBJ whole genome shotgun (WGS) entry which is preliminary data.</text>
</comment>
<evidence type="ECO:0000313" key="3">
    <source>
        <dbReference type="EMBL" id="RWX75898.1"/>
    </source>
</evidence>
<feature type="domain" description="VTT" evidence="2">
    <location>
        <begin position="26"/>
        <end position="143"/>
    </location>
</feature>
<dbReference type="RefSeq" id="WP_128444776.1">
    <property type="nucleotide sequence ID" value="NZ_SBIP01000004.1"/>
</dbReference>
<feature type="transmembrane region" description="Helical" evidence="1">
    <location>
        <begin position="41"/>
        <end position="63"/>
    </location>
</feature>
<dbReference type="InterPro" id="IPR032816">
    <property type="entry name" value="VTT_dom"/>
</dbReference>
<dbReference type="Proteomes" id="UP000287687">
    <property type="component" value="Unassembled WGS sequence"/>
</dbReference>
<dbReference type="OrthoDB" id="948134at2"/>
<reference evidence="3 4" key="1">
    <citation type="submission" date="2019-01" db="EMBL/GenBank/DDBJ databases">
        <title>The draft genome of Rhizobium sp. 24NR.</title>
        <authorList>
            <person name="Liu L."/>
            <person name="Liang L."/>
            <person name="Shi S."/>
            <person name="Xu L."/>
            <person name="Wang X."/>
            <person name="Li L."/>
            <person name="Zhang X."/>
        </authorList>
    </citation>
    <scope>NUCLEOTIDE SEQUENCE [LARGE SCALE GENOMIC DNA]</scope>
    <source>
        <strain evidence="3 4">24NR</strain>
    </source>
</reference>
<sequence>MSLETLISEYGPLAVFLGAGIEGETAVFLGGVFSHRQLFPFWQAATAAVFGSFLIDQAWFFAGRYANRLALVQRFMQTSAAARVNRLLEAHPTGFILAFRFIYGMRTVSPVIIGLTSVPALRFVVLNFIAALVWGIAITAIGYLFGNAVEALFGRLKLHVHLLIALVVIATSIGLVAWLLHRHFRKTEGEQA</sequence>
<dbReference type="GO" id="GO:0005886">
    <property type="term" value="C:plasma membrane"/>
    <property type="evidence" value="ECO:0007669"/>
    <property type="project" value="TreeGrafter"/>
</dbReference>
<dbReference type="AlphaFoldDB" id="A0A3S3VJH9"/>
<dbReference type="EMBL" id="SBIP01000004">
    <property type="protein sequence ID" value="RWX75898.1"/>
    <property type="molecule type" value="Genomic_DNA"/>
</dbReference>
<keyword evidence="1" id="KW-0812">Transmembrane</keyword>
<keyword evidence="1" id="KW-1133">Transmembrane helix</keyword>
<keyword evidence="4" id="KW-1185">Reference proteome</keyword>
<dbReference type="PANTHER" id="PTHR42709:SF2">
    <property type="entry name" value="INNER MEMBRANE PROTEIN YOHD"/>
    <property type="match status" value="1"/>
</dbReference>
<dbReference type="PANTHER" id="PTHR42709">
    <property type="entry name" value="ALKALINE PHOSPHATASE LIKE PROTEIN"/>
    <property type="match status" value="1"/>
</dbReference>
<evidence type="ECO:0000256" key="1">
    <source>
        <dbReference type="SAM" id="Phobius"/>
    </source>
</evidence>
<gene>
    <name evidence="3" type="ORF">EPK99_19670</name>
</gene>